<dbReference type="InterPro" id="IPR023395">
    <property type="entry name" value="MCP_dom_sf"/>
</dbReference>
<protein>
    <submittedName>
        <fullName evidence="5">Hypothetical membrane protein</fullName>
    </submittedName>
</protein>
<dbReference type="HOGENOM" id="CLU_149197_1_0_9"/>
<feature type="transmembrane region" description="Helical" evidence="4">
    <location>
        <begin position="52"/>
        <end position="70"/>
    </location>
</feature>
<dbReference type="SUPFAM" id="SSF103506">
    <property type="entry name" value="Mitochondrial carrier"/>
    <property type="match status" value="1"/>
</dbReference>
<keyword evidence="3 4" id="KW-0472">Membrane</keyword>
<dbReference type="NCBIfam" id="TIGR04086">
    <property type="entry name" value="TIGR04086_membr"/>
    <property type="match status" value="1"/>
</dbReference>
<evidence type="ECO:0000256" key="1">
    <source>
        <dbReference type="ARBA" id="ARBA00004370"/>
    </source>
</evidence>
<dbReference type="eggNOG" id="ENOG50337DJ">
    <property type="taxonomic scope" value="Bacteria"/>
</dbReference>
<evidence type="ECO:0000256" key="3">
    <source>
        <dbReference type="ARBA" id="ARBA00023136"/>
    </source>
</evidence>
<evidence type="ECO:0000256" key="4">
    <source>
        <dbReference type="SAM" id="Phobius"/>
    </source>
</evidence>
<proteinExistence type="predicted"/>
<gene>
    <name evidence="5" type="ordered locus">PTH_1404</name>
</gene>
<accession>A5D2E3</accession>
<keyword evidence="4" id="KW-1133">Transmembrane helix</keyword>
<feature type="transmembrane region" description="Helical" evidence="4">
    <location>
        <begin position="108"/>
        <end position="128"/>
    </location>
</feature>
<dbReference type="GO" id="GO:0016020">
    <property type="term" value="C:membrane"/>
    <property type="evidence" value="ECO:0007669"/>
    <property type="project" value="UniProtKB-SubCell"/>
</dbReference>
<reference evidence="6" key="1">
    <citation type="journal article" date="2008" name="Genome Res.">
        <title>The genome of Pelotomaculum thermopropionicum reveals niche-associated evolution in anaerobic microbiota.</title>
        <authorList>
            <person name="Kosaka T."/>
            <person name="Kato S."/>
            <person name="Shimoyama T."/>
            <person name="Ishii S."/>
            <person name="Abe T."/>
            <person name="Watanabe K."/>
        </authorList>
    </citation>
    <scope>NUCLEOTIDE SEQUENCE [LARGE SCALE GENOMIC DNA]</scope>
    <source>
        <strain evidence="6">DSM 13744 / JCM 10971 / SI</strain>
    </source>
</reference>
<dbReference type="STRING" id="370438.PTH_1404"/>
<evidence type="ECO:0000313" key="6">
    <source>
        <dbReference type="Proteomes" id="UP000006556"/>
    </source>
</evidence>
<dbReference type="Proteomes" id="UP000006556">
    <property type="component" value="Chromosome"/>
</dbReference>
<feature type="transmembrane region" description="Helical" evidence="4">
    <location>
        <begin position="82"/>
        <end position="102"/>
    </location>
</feature>
<organism evidence="5 6">
    <name type="scientific">Pelotomaculum thermopropionicum (strain DSM 13744 / JCM 10971 / SI)</name>
    <dbReference type="NCBI Taxonomy" id="370438"/>
    <lineage>
        <taxon>Bacteria</taxon>
        <taxon>Bacillati</taxon>
        <taxon>Bacillota</taxon>
        <taxon>Clostridia</taxon>
        <taxon>Eubacteriales</taxon>
        <taxon>Desulfotomaculaceae</taxon>
        <taxon>Pelotomaculum</taxon>
    </lineage>
</organism>
<sequence>MPAFSNEKFKNILSISLVLKGTLLTLAISLLLGMAAGFVYHFTSFPEHTMPWLSAAIVAASAFSGSFYAGREAGSRGLYHGLAVGLLFFAFVWLASILLMPGQSAPGIFYKLLLAASAGALGGIAGVGL</sequence>
<dbReference type="InterPro" id="IPR023804">
    <property type="entry name" value="DUF3792_TM"/>
</dbReference>
<dbReference type="KEGG" id="pth:PTH_1404"/>
<evidence type="ECO:0000313" key="5">
    <source>
        <dbReference type="EMBL" id="BAF59585.1"/>
    </source>
</evidence>
<name>A5D2E3_PELTS</name>
<evidence type="ECO:0000256" key="2">
    <source>
        <dbReference type="ARBA" id="ARBA00022692"/>
    </source>
</evidence>
<keyword evidence="2 4" id="KW-0812">Transmembrane</keyword>
<dbReference type="Pfam" id="PF12670">
    <property type="entry name" value="DUF3792"/>
    <property type="match status" value="1"/>
</dbReference>
<feature type="transmembrane region" description="Helical" evidence="4">
    <location>
        <begin position="12"/>
        <end position="40"/>
    </location>
</feature>
<dbReference type="AlphaFoldDB" id="A5D2E3"/>
<dbReference type="EMBL" id="AP009389">
    <property type="protein sequence ID" value="BAF59585.1"/>
    <property type="molecule type" value="Genomic_DNA"/>
</dbReference>
<keyword evidence="6" id="KW-1185">Reference proteome</keyword>
<comment type="subcellular location">
    <subcellularLocation>
        <location evidence="1">Membrane</location>
    </subcellularLocation>
</comment>